<proteinExistence type="predicted"/>
<dbReference type="EMBL" id="BMJV01000004">
    <property type="protein sequence ID" value="GGG72376.1"/>
    <property type="molecule type" value="Genomic_DNA"/>
</dbReference>
<evidence type="ECO:0000313" key="2">
    <source>
        <dbReference type="Proteomes" id="UP000617145"/>
    </source>
</evidence>
<dbReference type="AlphaFoldDB" id="A0A8J3EGQ0"/>
<protein>
    <submittedName>
        <fullName evidence="1">Uncharacterized protein</fullName>
    </submittedName>
</protein>
<organism evidence="1 2">
    <name type="scientific">Salipiger pallidus</name>
    <dbReference type="NCBI Taxonomy" id="1775170"/>
    <lineage>
        <taxon>Bacteria</taxon>
        <taxon>Pseudomonadati</taxon>
        <taxon>Pseudomonadota</taxon>
        <taxon>Alphaproteobacteria</taxon>
        <taxon>Rhodobacterales</taxon>
        <taxon>Roseobacteraceae</taxon>
        <taxon>Salipiger</taxon>
    </lineage>
</organism>
<evidence type="ECO:0000313" key="1">
    <source>
        <dbReference type="EMBL" id="GGG72376.1"/>
    </source>
</evidence>
<dbReference type="Proteomes" id="UP000617145">
    <property type="component" value="Unassembled WGS sequence"/>
</dbReference>
<gene>
    <name evidence="1" type="ORF">GCM10011415_20530</name>
</gene>
<accession>A0A8J3EGQ0</accession>
<reference evidence="1" key="2">
    <citation type="submission" date="2020-09" db="EMBL/GenBank/DDBJ databases">
        <authorList>
            <person name="Sun Q."/>
            <person name="Zhou Y."/>
        </authorList>
    </citation>
    <scope>NUCLEOTIDE SEQUENCE</scope>
    <source>
        <strain evidence="1">CGMCC 1.15762</strain>
    </source>
</reference>
<comment type="caution">
    <text evidence="1">The sequence shown here is derived from an EMBL/GenBank/DDBJ whole genome shotgun (WGS) entry which is preliminary data.</text>
</comment>
<reference evidence="1" key="1">
    <citation type="journal article" date="2014" name="Int. J. Syst. Evol. Microbiol.">
        <title>Complete genome sequence of Corynebacterium casei LMG S-19264T (=DSM 44701T), isolated from a smear-ripened cheese.</title>
        <authorList>
            <consortium name="US DOE Joint Genome Institute (JGI-PGF)"/>
            <person name="Walter F."/>
            <person name="Albersmeier A."/>
            <person name="Kalinowski J."/>
            <person name="Ruckert C."/>
        </authorList>
    </citation>
    <scope>NUCLEOTIDE SEQUENCE</scope>
    <source>
        <strain evidence="1">CGMCC 1.15762</strain>
    </source>
</reference>
<name>A0A8J3EGQ0_9RHOB</name>
<keyword evidence="2" id="KW-1185">Reference proteome</keyword>
<sequence length="71" mass="7742">MRKIVARSETRAMAVWGSDIAATRPVYGFTSPADCCDDRTKEFTFDGCFHSTQCGTQLASPRGARHILSSA</sequence>